<gene>
    <name evidence="8" type="ORF">JCM31185_12110</name>
</gene>
<feature type="transmembrane region" description="Helical" evidence="6">
    <location>
        <begin position="201"/>
        <end position="219"/>
    </location>
</feature>
<sequence length="602" mass="66633">MLTKLALAGIKHRLKDYLVLLTGLVISSAIFYMFANLATNQAFINANTTINVAGQVFKFGMVLLMIITVVYLGYANSFLLSMRQHDYGLFMMLGAKKNRIGQLVVLETLLLGIVATIIGIVVGIGLSAGLSGLLFRQLDLTVKHFSVIYGPAIVTTLCLFVGLFLIAALFNLAKLVKTPVLTLLHSDDQAFVPRNQPMVQALEIIGGVLLLGSGYLAMAKINVLQLSAIPIALVTITTGTYFLFNGLVIGIIQLLKRSNFANHALHNFTLGQIMFRIQSYTRILTIVSLLFALALGAISVGTQLHRQVPQMARSVGAYAVAINDASPKQQRQMNQLDDAKQVTYTQKIVGQKVYYSEQEFLKQPFKIAKTTGETNGQRQLETLSIAQLKADGVNQPEFASLVPKKGQQISEVVSQSAFNRLEAPTHHVTLVKVDDLTSQRNQPLLTQLVKTQQQRFAQDASQMVGTFEWYQFFNSMFGGMEFMGFFLGFAFLAMMASCLMFKILSGATKDVVRYKMLNRIGARQQLMRSAVRGEVLTLFAIPGVLGIVDVLFGLRMFKGLLLDPYAIIGWIILGFCAMYAIYYWITVALYIRLVIPKERVEA</sequence>
<dbReference type="InterPro" id="IPR052536">
    <property type="entry name" value="ABC-4_Integral_Memb_Prot"/>
</dbReference>
<dbReference type="InterPro" id="IPR003838">
    <property type="entry name" value="ABC3_permease_C"/>
</dbReference>
<feature type="transmembrane region" description="Helical" evidence="6">
    <location>
        <begin position="535"/>
        <end position="555"/>
    </location>
</feature>
<organism evidence="8 9">
    <name type="scientific">Furfurilactobacillus curtus</name>
    <dbReference type="NCBI Taxonomy" id="1746200"/>
    <lineage>
        <taxon>Bacteria</taxon>
        <taxon>Bacillati</taxon>
        <taxon>Bacillota</taxon>
        <taxon>Bacilli</taxon>
        <taxon>Lactobacillales</taxon>
        <taxon>Lactobacillaceae</taxon>
        <taxon>Furfurilactobacillus</taxon>
    </lineage>
</organism>
<dbReference type="RefSeq" id="WP_407883611.1">
    <property type="nucleotide sequence ID" value="NZ_BQXO01000003.1"/>
</dbReference>
<feature type="transmembrane region" description="Helical" evidence="6">
    <location>
        <begin position="231"/>
        <end position="255"/>
    </location>
</feature>
<dbReference type="InterPro" id="IPR027022">
    <property type="entry name" value="ABC_permease_BceB-typ"/>
</dbReference>
<dbReference type="PIRSF" id="PIRSF018968">
    <property type="entry name" value="ABC_permease_BceB"/>
    <property type="match status" value="1"/>
</dbReference>
<dbReference type="Pfam" id="PF02687">
    <property type="entry name" value="FtsX"/>
    <property type="match status" value="1"/>
</dbReference>
<feature type="transmembrane region" description="Helical" evidence="6">
    <location>
        <begin position="103"/>
        <end position="128"/>
    </location>
</feature>
<comment type="subcellular location">
    <subcellularLocation>
        <location evidence="1 6">Cell membrane</location>
        <topology evidence="1 6">Multi-pass membrane protein</topology>
    </subcellularLocation>
</comment>
<comment type="caution">
    <text evidence="8">The sequence shown here is derived from an EMBL/GenBank/DDBJ whole genome shotgun (WGS) entry which is preliminary data.</text>
</comment>
<evidence type="ECO:0000256" key="3">
    <source>
        <dbReference type="ARBA" id="ARBA00022692"/>
    </source>
</evidence>
<name>A0ABQ5JNM4_9LACO</name>
<evidence type="ECO:0000259" key="7">
    <source>
        <dbReference type="Pfam" id="PF02687"/>
    </source>
</evidence>
<evidence type="ECO:0000256" key="2">
    <source>
        <dbReference type="ARBA" id="ARBA00022475"/>
    </source>
</evidence>
<reference evidence="8 9" key="1">
    <citation type="submission" date="2022-03" db="EMBL/GenBank/DDBJ databases">
        <title>Draft genome sequence of Furfurilactobacillus curtus JCM 31185.</title>
        <authorList>
            <person name="Suzuki S."/>
            <person name="Endo A."/>
            <person name="Kajikawa A."/>
        </authorList>
    </citation>
    <scope>NUCLEOTIDE SEQUENCE [LARGE SCALE GENOMIC DNA]</scope>
    <source>
        <strain evidence="8 9">JCM 31185</strain>
    </source>
</reference>
<evidence type="ECO:0000256" key="5">
    <source>
        <dbReference type="ARBA" id="ARBA00023136"/>
    </source>
</evidence>
<keyword evidence="5 6" id="KW-0472">Membrane</keyword>
<feature type="transmembrane region" description="Helical" evidence="6">
    <location>
        <begin position="283"/>
        <end position="304"/>
    </location>
</feature>
<evidence type="ECO:0000313" key="8">
    <source>
        <dbReference type="EMBL" id="GKT05923.1"/>
    </source>
</evidence>
<evidence type="ECO:0000256" key="4">
    <source>
        <dbReference type="ARBA" id="ARBA00022989"/>
    </source>
</evidence>
<feature type="transmembrane region" description="Helical" evidence="6">
    <location>
        <begin position="148"/>
        <end position="170"/>
    </location>
</feature>
<evidence type="ECO:0000313" key="9">
    <source>
        <dbReference type="Proteomes" id="UP001628078"/>
    </source>
</evidence>
<keyword evidence="4 6" id="KW-1133">Transmembrane helix</keyword>
<proteinExistence type="inferred from homology"/>
<feature type="transmembrane region" description="Helical" evidence="6">
    <location>
        <begin position="59"/>
        <end position="82"/>
    </location>
</feature>
<keyword evidence="2 6" id="KW-1003">Cell membrane</keyword>
<feature type="domain" description="ABC3 transporter permease C-terminal" evidence="7">
    <location>
        <begin position="60"/>
        <end position="178"/>
    </location>
</feature>
<keyword evidence="9" id="KW-1185">Reference proteome</keyword>
<dbReference type="Proteomes" id="UP001628078">
    <property type="component" value="Unassembled WGS sequence"/>
</dbReference>
<evidence type="ECO:0000256" key="6">
    <source>
        <dbReference type="PIRNR" id="PIRNR018968"/>
    </source>
</evidence>
<accession>A0ABQ5JNM4</accession>
<feature type="transmembrane region" description="Helical" evidence="6">
    <location>
        <begin position="17"/>
        <end position="39"/>
    </location>
</feature>
<dbReference type="EMBL" id="BQXO01000003">
    <property type="protein sequence ID" value="GKT05923.1"/>
    <property type="molecule type" value="Genomic_DNA"/>
</dbReference>
<dbReference type="PANTHER" id="PTHR46795:SF3">
    <property type="entry name" value="ABC TRANSPORTER PERMEASE"/>
    <property type="match status" value="1"/>
</dbReference>
<comment type="similarity">
    <text evidence="6">Belongs to the ABC-4 integral membrane protein family.</text>
</comment>
<evidence type="ECO:0000256" key="1">
    <source>
        <dbReference type="ARBA" id="ARBA00004651"/>
    </source>
</evidence>
<dbReference type="PANTHER" id="PTHR46795">
    <property type="entry name" value="ABC TRANSPORTER PERMEASE-RELATED-RELATED"/>
    <property type="match status" value="1"/>
</dbReference>
<keyword evidence="6" id="KW-0813">Transport</keyword>
<keyword evidence="3 6" id="KW-0812">Transmembrane</keyword>
<protein>
    <submittedName>
        <fullName evidence="8">ABC transporter permease</fullName>
    </submittedName>
</protein>
<feature type="transmembrane region" description="Helical" evidence="6">
    <location>
        <begin position="482"/>
        <end position="504"/>
    </location>
</feature>
<feature type="transmembrane region" description="Helical" evidence="6">
    <location>
        <begin position="567"/>
        <end position="591"/>
    </location>
</feature>